<accession>A0A9X3B217</accession>
<feature type="domain" description="Large polyvalent protein-associated" evidence="1">
    <location>
        <begin position="662"/>
        <end position="736"/>
    </location>
</feature>
<protein>
    <recommendedName>
        <fullName evidence="1">Large polyvalent protein-associated domain-containing protein</fullName>
    </recommendedName>
</protein>
<evidence type="ECO:0000313" key="2">
    <source>
        <dbReference type="EMBL" id="MCT7947704.1"/>
    </source>
</evidence>
<dbReference type="Pfam" id="PF18821">
    <property type="entry name" value="LPD7"/>
    <property type="match status" value="1"/>
</dbReference>
<evidence type="ECO:0000313" key="3">
    <source>
        <dbReference type="Proteomes" id="UP001155604"/>
    </source>
</evidence>
<dbReference type="AlphaFoldDB" id="A0A9X3B217"/>
<name>A0A9X3B217_9GAMM</name>
<proteinExistence type="predicted"/>
<sequence>MLARVTAGKSGIVEYLENGIKSGRELSRDELDERICIDGNLSITDKIISQLNEQGRNNNYLHITLSFSEKHITHELMLEAYNSYKDMIMSASDPAEYNVYAEIHYPKVKSYEDRKTGETVERYPHIHMVLPQKNLITNKAFTPFGLYVSNVKYFDAIQEAINRKLELNSPYDHQRVTNLFEDNSAFISRYKGDTFKGTNATLKREIFDVINDKNIRTMDGFEKELSKYGEVSKGKNAANEEYFKVKLEGASKNIRLKETCFNSHYIVDRQLLRQKPTDKQINSLVNEWVNTRSHEMKHIQIASPKLRAEYYSLNPEQRQEFLNEQRRQFDSKNNIGEGRRATNRKPCVERVGLKRFTEIRNGLPSLPQRGLVRTNGERSTIPESVLSRNEHHHLESSRTSRDNQLRRAINRSGGDWNRGRLYNERGNVGLPVSIIAPKEVLTAPAPRTYAEQLLHEHKANKIVSSEIAHFRTVRQQLDPERVLSHFTQSHGLVRDNYTTFNAKDGSARIKIGSRAFNVSDFCTKHMCQSWDETKKILSESYRAQQHDKQEQQTINSIVFSSRYATQGYSSKNKLARLDESLMIFKWLQRQEKSEVNIMPLSDLEKFRENIPSETNSIENATISLSNSAENFKRQQQIIKELSFKMTDFVASKDLKNKQVNFTDKHSGEDAFKDLGDKLVMSKRTPELEHVAAALTLASEKFGKLKINGSAEFKQQVIDVAIAKNLNVVFDSPKMQAEFIEQKQAHTSQATAQVDPVKADVVVDKEVKSAVIADNTPHTLVNEAAKHPDIIKNEPATLVSFGEAPYLHDVKNASSFHVDLNDGTTVWGVGLKDALKNSGAKVGDEIAIDRMGTETVTIKEAVQNEQGKTVSHKEKEVERVIWNVAVVKPAQSITDTYETKYNWNASEHKMDVTINGKLPSTIPADTLTKIVANDKFLSKYSLEAVQSGKLDLSVAEGVQPIPRSFTEQGQKIETQEVQHAVKLTH</sequence>
<reference evidence="2" key="1">
    <citation type="journal article" date="2023" name="Int. J. Syst. Evol. Microbiol.">
        <title>&lt;i&gt;Shewanella septentrionalis&lt;/i&gt; sp. nov. and &lt;i&gt;Shewanella holmiensis&lt;/i&gt; sp. nov., isolated from Baltic Sea water and sediments.</title>
        <authorList>
            <person name="Martin-Rodriguez A.J."/>
            <person name="Thorell K."/>
            <person name="Joffre E."/>
            <person name="Jensie-Markopoulos S."/>
            <person name="Moore E.R.B."/>
            <person name="Sjoling A."/>
        </authorList>
    </citation>
    <scope>NUCLEOTIDE SEQUENCE</scope>
    <source>
        <strain evidence="2">SP1W3</strain>
    </source>
</reference>
<dbReference type="InterPro" id="IPR040677">
    <property type="entry name" value="LPD7"/>
</dbReference>
<organism evidence="2 3">
    <name type="scientific">Shewanella septentrionalis</name>
    <dbReference type="NCBI Taxonomy" id="2952223"/>
    <lineage>
        <taxon>Bacteria</taxon>
        <taxon>Pseudomonadati</taxon>
        <taxon>Pseudomonadota</taxon>
        <taxon>Gammaproteobacteria</taxon>
        <taxon>Alteromonadales</taxon>
        <taxon>Shewanellaceae</taxon>
        <taxon>Shewanella</taxon>
    </lineage>
</organism>
<dbReference type="EMBL" id="JAMTCC010000050">
    <property type="protein sequence ID" value="MCT7947704.1"/>
    <property type="molecule type" value="Genomic_DNA"/>
</dbReference>
<dbReference type="Proteomes" id="UP001155604">
    <property type="component" value="Unassembled WGS sequence"/>
</dbReference>
<dbReference type="RefSeq" id="WP_261273857.1">
    <property type="nucleotide sequence ID" value="NZ_JAMTCC010000050.1"/>
</dbReference>
<keyword evidence="3" id="KW-1185">Reference proteome</keyword>
<gene>
    <name evidence="2" type="ORF">NE536_20330</name>
</gene>
<evidence type="ECO:0000259" key="1">
    <source>
        <dbReference type="Pfam" id="PF18821"/>
    </source>
</evidence>
<comment type="caution">
    <text evidence="2">The sequence shown here is derived from an EMBL/GenBank/DDBJ whole genome shotgun (WGS) entry which is preliminary data.</text>
</comment>